<proteinExistence type="predicted"/>
<feature type="region of interest" description="Disordered" evidence="2">
    <location>
        <begin position="1"/>
        <end position="66"/>
    </location>
</feature>
<sequence length="562" mass="63499">MPFEKQGGKPKRNLDEEAYKPSGSVSKKMKIVHAPPEPQHEPEVDVENTSDLEMPPTRYLTPEPTYTSITVPQTPRRHSPGTTFEHFMPSFHPVLSTPIRRANSEAPTASSPLSILETPQKLCGPGRPRTDKPVCNPRGIREFKKTDVEWLAMQAAEKQSAKDEKRRLAELEQKRLADEKARNEVDKAHNIWNSITQSTDDGGFGFKSMKQFFDGIFGTGTSDTTKAKITRFFDRYGAEVAEKIFKRSDKAFDEFLECPLWQERLRKEGQAIQDLLTWAPGTKINDLLKEFTMEKIEEDLRSEAPTLWSILTNISEKGTEARRNKEMGTQVFTTICAMITMVCLQKANNFQLIIGLFLLGSGALKCETDVFAHAGLSVLYTTVIEHINTLSEENLAIIRRVIEEFMCSLCWDNINLAFRVESQRLNSKDHFNSGTTATLIVVHNPFTGLNAAPGDLSLSMNLEHTTSRIPISISPRSLLPSHDDLLTLKKCLLWQLKQAALEHKPEFHHLKPHFPSSPPDVHTEQIALHKTEQYPLSAMHEDESSLDGTINVYNQLMRTSYG</sequence>
<evidence type="ECO:0000313" key="4">
    <source>
        <dbReference type="EMBL" id="KAK7027519.1"/>
    </source>
</evidence>
<organism evidence="4 5">
    <name type="scientific">Paramarasmius palmivorus</name>
    <dbReference type="NCBI Taxonomy" id="297713"/>
    <lineage>
        <taxon>Eukaryota</taxon>
        <taxon>Fungi</taxon>
        <taxon>Dikarya</taxon>
        <taxon>Basidiomycota</taxon>
        <taxon>Agaricomycotina</taxon>
        <taxon>Agaricomycetes</taxon>
        <taxon>Agaricomycetidae</taxon>
        <taxon>Agaricales</taxon>
        <taxon>Marasmiineae</taxon>
        <taxon>Marasmiaceae</taxon>
        <taxon>Paramarasmius</taxon>
    </lineage>
</organism>
<feature type="region of interest" description="Disordered" evidence="2">
    <location>
        <begin position="116"/>
        <end position="138"/>
    </location>
</feature>
<dbReference type="Proteomes" id="UP001383192">
    <property type="component" value="Unassembled WGS sequence"/>
</dbReference>
<gene>
    <name evidence="4" type="ORF">VNI00_015152</name>
</gene>
<reference evidence="4 5" key="1">
    <citation type="submission" date="2024-01" db="EMBL/GenBank/DDBJ databases">
        <title>A draft genome for a cacao thread blight-causing isolate of Paramarasmius palmivorus.</title>
        <authorList>
            <person name="Baruah I.K."/>
            <person name="Bukari Y."/>
            <person name="Amoako-Attah I."/>
            <person name="Meinhardt L.W."/>
            <person name="Bailey B.A."/>
            <person name="Cohen S.P."/>
        </authorList>
    </citation>
    <scope>NUCLEOTIDE SEQUENCE [LARGE SCALE GENOMIC DNA]</scope>
    <source>
        <strain evidence="4 5">GH-12</strain>
    </source>
</reference>
<evidence type="ECO:0000256" key="2">
    <source>
        <dbReference type="SAM" id="MobiDB-lite"/>
    </source>
</evidence>
<accession>A0AAW0BLF5</accession>
<dbReference type="EMBL" id="JAYKXP010000094">
    <property type="protein sequence ID" value="KAK7027519.1"/>
    <property type="molecule type" value="Genomic_DNA"/>
</dbReference>
<evidence type="ECO:0000256" key="1">
    <source>
        <dbReference type="SAM" id="Coils"/>
    </source>
</evidence>
<feature type="domain" description="DUF6589" evidence="3">
    <location>
        <begin position="475"/>
        <end position="558"/>
    </location>
</feature>
<keyword evidence="5" id="KW-1185">Reference proteome</keyword>
<dbReference type="AlphaFoldDB" id="A0AAW0BLF5"/>
<evidence type="ECO:0000313" key="5">
    <source>
        <dbReference type="Proteomes" id="UP001383192"/>
    </source>
</evidence>
<comment type="caution">
    <text evidence="4">The sequence shown here is derived from an EMBL/GenBank/DDBJ whole genome shotgun (WGS) entry which is preliminary data.</text>
</comment>
<feature type="coiled-coil region" evidence="1">
    <location>
        <begin position="154"/>
        <end position="181"/>
    </location>
</feature>
<evidence type="ECO:0000259" key="3">
    <source>
        <dbReference type="Pfam" id="PF20231"/>
    </source>
</evidence>
<dbReference type="Pfam" id="PF20231">
    <property type="entry name" value="DUF6589"/>
    <property type="match status" value="1"/>
</dbReference>
<protein>
    <recommendedName>
        <fullName evidence="3">DUF6589 domain-containing protein</fullName>
    </recommendedName>
</protein>
<name>A0AAW0BLF5_9AGAR</name>
<keyword evidence="1" id="KW-0175">Coiled coil</keyword>
<dbReference type="InterPro" id="IPR046496">
    <property type="entry name" value="DUF6589"/>
</dbReference>